<sequence length="255" mass="28132">MHHTFPPYGSCIYCGRTDDLRTEHIVPYGLEGNLKLPRSTCGECADRTSRIERAVLRGDFRVVRVYRGLQSRRKHAGAPELYALNITRDGQEQQVEVPLDEYPVVLHFPIYPPPRILTTSEKRPGVDIRGVDTISFGPNPLEVMKKLGAQSIGATLSQRPAEFARMIAKIAYAMAAATGTLKLLAESSELPAMILGEDDAIGHFVGTIEEPNASHPEIHRVLLIEDRGRGLLIGDVQIFSDSHTPRYGVVIGKLA</sequence>
<dbReference type="AlphaFoldDB" id="A0A344J641"/>
<dbReference type="KEGG" id="lue:DCD74_07205"/>
<reference evidence="2" key="1">
    <citation type="submission" date="2018-05" db="EMBL/GenBank/DDBJ databases">
        <title>Luteimonas pekinense sp. nov., isolated from human Meibomian gland secretions, Beijing, China.</title>
        <authorList>
            <person name="Wen T."/>
            <person name="Bai H."/>
            <person name="Lv H."/>
        </authorList>
    </citation>
    <scope>NUCLEOTIDE SEQUENCE [LARGE SCALE GENOMIC DNA]</scope>
    <source>
        <strain evidence="2">83-4</strain>
    </source>
</reference>
<proteinExistence type="predicted"/>
<gene>
    <name evidence="1" type="ORF">DCD74_07205</name>
</gene>
<keyword evidence="2" id="KW-1185">Reference proteome</keyword>
<protein>
    <recommendedName>
        <fullName evidence="3">HNH endonuclease 5 domain-containing protein</fullName>
    </recommendedName>
</protein>
<name>A0A344J641_9GAMM</name>
<dbReference type="Proteomes" id="UP000251842">
    <property type="component" value="Chromosome"/>
</dbReference>
<evidence type="ECO:0000313" key="2">
    <source>
        <dbReference type="Proteomes" id="UP000251842"/>
    </source>
</evidence>
<evidence type="ECO:0000313" key="1">
    <source>
        <dbReference type="EMBL" id="AXA84501.1"/>
    </source>
</evidence>
<accession>A0A344J641</accession>
<organism evidence="1 2">
    <name type="scientific">Solilutibacter oculi</name>
    <dbReference type="NCBI Taxonomy" id="2698682"/>
    <lineage>
        <taxon>Bacteria</taxon>
        <taxon>Pseudomonadati</taxon>
        <taxon>Pseudomonadota</taxon>
        <taxon>Gammaproteobacteria</taxon>
        <taxon>Lysobacterales</taxon>
        <taxon>Lysobacteraceae</taxon>
        <taxon>Solilutibacter</taxon>
    </lineage>
</organism>
<dbReference type="EMBL" id="CP029556">
    <property type="protein sequence ID" value="AXA84501.1"/>
    <property type="molecule type" value="Genomic_DNA"/>
</dbReference>
<dbReference type="OrthoDB" id="2804463at2"/>
<evidence type="ECO:0008006" key="3">
    <source>
        <dbReference type="Google" id="ProtNLM"/>
    </source>
</evidence>